<organism evidence="6 7">
    <name type="scientific">Monodelphis domestica</name>
    <name type="common">Gray short-tailed opossum</name>
    <dbReference type="NCBI Taxonomy" id="13616"/>
    <lineage>
        <taxon>Eukaryota</taxon>
        <taxon>Metazoa</taxon>
        <taxon>Chordata</taxon>
        <taxon>Craniata</taxon>
        <taxon>Vertebrata</taxon>
        <taxon>Euteleostomi</taxon>
        <taxon>Mammalia</taxon>
        <taxon>Metatheria</taxon>
        <taxon>Didelphimorphia</taxon>
        <taxon>Didelphidae</taxon>
        <taxon>Monodelphis</taxon>
    </lineage>
</organism>
<dbReference type="Pfam" id="PF00010">
    <property type="entry name" value="HLH"/>
    <property type="match status" value="1"/>
</dbReference>
<feature type="compositionally biased region" description="Low complexity" evidence="4">
    <location>
        <begin position="65"/>
        <end position="77"/>
    </location>
</feature>
<dbReference type="OMA" id="HRVPDDG"/>
<dbReference type="GO" id="GO:0000981">
    <property type="term" value="F:DNA-binding transcription factor activity, RNA polymerase II-specific"/>
    <property type="evidence" value="ECO:0000318"/>
    <property type="project" value="GO_Central"/>
</dbReference>
<evidence type="ECO:0000256" key="3">
    <source>
        <dbReference type="ARBA" id="ARBA00023163"/>
    </source>
</evidence>
<feature type="compositionally biased region" description="Pro residues" evidence="4">
    <location>
        <begin position="36"/>
        <end position="49"/>
    </location>
</feature>
<proteinExistence type="predicted"/>
<protein>
    <recommendedName>
        <fullName evidence="5">BHLH domain-containing protein</fullName>
    </recommendedName>
</protein>
<dbReference type="InterPro" id="IPR011598">
    <property type="entry name" value="bHLH_dom"/>
</dbReference>
<reference evidence="6" key="3">
    <citation type="submission" date="2025-09" db="UniProtKB">
        <authorList>
            <consortium name="Ensembl"/>
        </authorList>
    </citation>
    <scope>IDENTIFICATION</scope>
</reference>
<evidence type="ECO:0000313" key="7">
    <source>
        <dbReference type="Proteomes" id="UP000002280"/>
    </source>
</evidence>
<evidence type="ECO:0000256" key="1">
    <source>
        <dbReference type="ARBA" id="ARBA00023015"/>
    </source>
</evidence>
<dbReference type="FunCoup" id="F6UZP5">
    <property type="interactions" value="649"/>
</dbReference>
<reference evidence="6 7" key="1">
    <citation type="journal article" date="2007" name="Nature">
        <title>Genome of the marsupial Monodelphis domestica reveals innovation in non-coding sequences.</title>
        <authorList>
            <person name="Mikkelsen T.S."/>
            <person name="Wakefield M.J."/>
            <person name="Aken B."/>
            <person name="Amemiya C.T."/>
            <person name="Chang J.L."/>
            <person name="Duke S."/>
            <person name="Garber M."/>
            <person name="Gentles A.J."/>
            <person name="Goodstadt L."/>
            <person name="Heger A."/>
            <person name="Jurka J."/>
            <person name="Kamal M."/>
            <person name="Mauceli E."/>
            <person name="Searle S.M."/>
            <person name="Sharpe T."/>
            <person name="Baker M.L."/>
            <person name="Batzer M.A."/>
            <person name="Benos P.V."/>
            <person name="Belov K."/>
            <person name="Clamp M."/>
            <person name="Cook A."/>
            <person name="Cuff J."/>
            <person name="Das R."/>
            <person name="Davidow L."/>
            <person name="Deakin J.E."/>
            <person name="Fazzari M.J."/>
            <person name="Glass J.L."/>
            <person name="Grabherr M."/>
            <person name="Greally J.M."/>
            <person name="Gu W."/>
            <person name="Hore T.A."/>
            <person name="Huttley G.A."/>
            <person name="Kleber M."/>
            <person name="Jirtle R.L."/>
            <person name="Koina E."/>
            <person name="Lee J.T."/>
            <person name="Mahony S."/>
            <person name="Marra M.A."/>
            <person name="Miller R.D."/>
            <person name="Nicholls R.D."/>
            <person name="Oda M."/>
            <person name="Papenfuss A.T."/>
            <person name="Parra Z.E."/>
            <person name="Pollock D.D."/>
            <person name="Ray D.A."/>
            <person name="Schein J.E."/>
            <person name="Speed T.P."/>
            <person name="Thompson K."/>
            <person name="VandeBerg J.L."/>
            <person name="Wade C.M."/>
            <person name="Walker J.A."/>
            <person name="Waters P.D."/>
            <person name="Webber C."/>
            <person name="Weidman J.R."/>
            <person name="Xie X."/>
            <person name="Zody M.C."/>
            <person name="Baldwin J."/>
            <person name="Abdouelleil A."/>
            <person name="Abdulkadir J."/>
            <person name="Abebe A."/>
            <person name="Abera B."/>
            <person name="Abreu J."/>
            <person name="Acer S.C."/>
            <person name="Aftuck L."/>
            <person name="Alexander A."/>
            <person name="An P."/>
            <person name="Anderson E."/>
            <person name="Anderson S."/>
            <person name="Arachi H."/>
            <person name="Azer M."/>
            <person name="Bachantsang P."/>
            <person name="Barry A."/>
            <person name="Bayul T."/>
            <person name="Berlin A."/>
            <person name="Bessette D."/>
            <person name="Bloom T."/>
            <person name="Bloom T."/>
            <person name="Boguslavskiy L."/>
            <person name="Bonnet C."/>
            <person name="Boukhgalter B."/>
            <person name="Bourzgui I."/>
            <person name="Brown A."/>
            <person name="Cahill P."/>
            <person name="Channer S."/>
            <person name="Cheshatsang Y."/>
            <person name="Chuda L."/>
            <person name="Citroen M."/>
            <person name="Collymore A."/>
            <person name="Cooke P."/>
            <person name="Costello M."/>
            <person name="D'Aco K."/>
            <person name="Daza R."/>
            <person name="De Haan G."/>
            <person name="DeGray S."/>
            <person name="DeMaso C."/>
            <person name="Dhargay N."/>
            <person name="Dooley K."/>
            <person name="Dooley E."/>
            <person name="Doricent M."/>
            <person name="Dorje P."/>
            <person name="Dorjee K."/>
            <person name="Dupes A."/>
            <person name="Elong R."/>
            <person name="Falk J."/>
            <person name="Farina A."/>
            <person name="Faro S."/>
            <person name="Ferguson D."/>
            <person name="Fisher S."/>
            <person name="Foley C.D."/>
            <person name="Franke A."/>
            <person name="Friedrich D."/>
            <person name="Gadbois L."/>
            <person name="Gearin G."/>
            <person name="Gearin C.R."/>
            <person name="Giannoukos G."/>
            <person name="Goode T."/>
            <person name="Graham J."/>
            <person name="Grandbois E."/>
            <person name="Grewal S."/>
            <person name="Gyaltsen K."/>
            <person name="Hafez N."/>
            <person name="Hagos B."/>
            <person name="Hall J."/>
            <person name="Henson C."/>
            <person name="Hollinger A."/>
            <person name="Honan T."/>
            <person name="Huard M.D."/>
            <person name="Hughes L."/>
            <person name="Hurhula B."/>
            <person name="Husby M.E."/>
            <person name="Kamat A."/>
            <person name="Kanga B."/>
            <person name="Kashin S."/>
            <person name="Khazanovich D."/>
            <person name="Kisner P."/>
            <person name="Lance K."/>
            <person name="Lara M."/>
            <person name="Lee W."/>
            <person name="Lennon N."/>
            <person name="Letendre F."/>
            <person name="LeVine R."/>
            <person name="Lipovsky A."/>
            <person name="Liu X."/>
            <person name="Liu J."/>
            <person name="Liu S."/>
            <person name="Lokyitsang T."/>
            <person name="Lokyitsang Y."/>
            <person name="Lubonja R."/>
            <person name="Lui A."/>
            <person name="MacDonald P."/>
            <person name="Magnisalis V."/>
            <person name="Maru K."/>
            <person name="Matthews C."/>
            <person name="McCusker W."/>
            <person name="McDonough S."/>
            <person name="Mehta T."/>
            <person name="Meldrim J."/>
            <person name="Meneus L."/>
            <person name="Mihai O."/>
            <person name="Mihalev A."/>
            <person name="Mihova T."/>
            <person name="Mittelman R."/>
            <person name="Mlenga V."/>
            <person name="Montmayeur A."/>
            <person name="Mulrain L."/>
            <person name="Navidi A."/>
            <person name="Naylor J."/>
            <person name="Negash T."/>
            <person name="Nguyen T."/>
            <person name="Nguyen N."/>
            <person name="Nicol R."/>
            <person name="Norbu C."/>
            <person name="Norbu N."/>
            <person name="Novod N."/>
            <person name="O'Neill B."/>
            <person name="Osman S."/>
            <person name="Markiewicz E."/>
            <person name="Oyono O.L."/>
            <person name="Patti C."/>
            <person name="Phunkhang P."/>
            <person name="Pierre F."/>
            <person name="Priest M."/>
            <person name="Raghuraman S."/>
            <person name="Rege F."/>
            <person name="Reyes R."/>
            <person name="Rise C."/>
            <person name="Rogov P."/>
            <person name="Ross K."/>
            <person name="Ryan E."/>
            <person name="Settipalli S."/>
            <person name="Shea T."/>
            <person name="Sherpa N."/>
            <person name="Shi L."/>
            <person name="Shih D."/>
            <person name="Sparrow T."/>
            <person name="Spaulding J."/>
            <person name="Stalker J."/>
            <person name="Stange-Thomann N."/>
            <person name="Stavropoulos S."/>
            <person name="Stone C."/>
            <person name="Strader C."/>
            <person name="Tesfaye S."/>
            <person name="Thomson T."/>
            <person name="Thoulutsang Y."/>
            <person name="Thoulutsang D."/>
            <person name="Topham K."/>
            <person name="Topping I."/>
            <person name="Tsamla T."/>
            <person name="Vassiliev H."/>
            <person name="Vo A."/>
            <person name="Wangchuk T."/>
            <person name="Wangdi T."/>
            <person name="Weiand M."/>
            <person name="Wilkinson J."/>
            <person name="Wilson A."/>
            <person name="Yadav S."/>
            <person name="Young G."/>
            <person name="Yu Q."/>
            <person name="Zembek L."/>
            <person name="Zhong D."/>
            <person name="Zimmer A."/>
            <person name="Zwirko Z."/>
            <person name="Jaffe D.B."/>
            <person name="Alvarez P."/>
            <person name="Brockman W."/>
            <person name="Butler J."/>
            <person name="Chin C."/>
            <person name="Gnerre S."/>
            <person name="MacCallum I."/>
            <person name="Graves J.A."/>
            <person name="Ponting C.P."/>
            <person name="Breen M."/>
            <person name="Samollow P.B."/>
            <person name="Lander E.S."/>
            <person name="Lindblad-Toh K."/>
        </authorList>
    </citation>
    <scope>NUCLEOTIDE SEQUENCE [LARGE SCALE GENOMIC DNA]</scope>
</reference>
<dbReference type="eggNOG" id="KOG4029">
    <property type="taxonomic scope" value="Eukaryota"/>
</dbReference>
<dbReference type="FunFam" id="4.10.280.10:FF:000015">
    <property type="entry name" value="T-cell acute lymphocytic leukemia 1"/>
    <property type="match status" value="1"/>
</dbReference>
<sequence length="432" mass="45458">MGRVHATWCLNIPAHFLQGRHQPRILIGAGQAVPRPYLPPPEHPLPPGRKPACRGGGGEEGGLEEMGAGAIGGSISSEQHTVSGWREPGRTQCPAGGGNPGGFWRQWGLRVSTSSTEGPSSSGSMCPPGDPVKLGRTMMEKLEPVPALPCSAPSPTTSSLSPVSEPEPGTPQDGDDGHPASSPTSPKLPSHIPVISLGHSKPPAVATTELTTPPPLPTLVPLSALTAGPPPLALGGLLPTHYHPHPFLSSVYIGTTGSFSIFPSSRLKRRPSHCEPDLNEGHQPLKVARRVFTNSRERWRQQNVNGAFAELRKLLPTHPPDRKLSKNEVLRLALKYIGFLGRLLRDQAAALSPGPGPVPAVAGVAPRKRERSGAGTSVGEGTRRVPGRRAEAVRSPPAPPPPPASPHPEGAEQPIKSESSLRDRTTVGCEAR</sequence>
<dbReference type="GO" id="GO:0046983">
    <property type="term" value="F:protein dimerization activity"/>
    <property type="evidence" value="ECO:0007669"/>
    <property type="project" value="InterPro"/>
</dbReference>
<feature type="region of interest" description="Disordered" evidence="4">
    <location>
        <begin position="350"/>
        <end position="432"/>
    </location>
</feature>
<dbReference type="AlphaFoldDB" id="F6UZP5"/>
<keyword evidence="3" id="KW-0804">Transcription</keyword>
<keyword evidence="2" id="KW-0238">DNA-binding</keyword>
<dbReference type="Ensembl" id="ENSMODT00000014775.2">
    <property type="protein sequence ID" value="ENSMODP00000014507.2"/>
    <property type="gene ID" value="ENSMODG00000011593.2"/>
</dbReference>
<feature type="compositionally biased region" description="Low complexity" evidence="4">
    <location>
        <begin position="112"/>
        <end position="127"/>
    </location>
</feature>
<feature type="compositionally biased region" description="Low complexity" evidence="4">
    <location>
        <begin position="202"/>
        <end position="211"/>
    </location>
</feature>
<dbReference type="STRING" id="13616.ENSMODP00000014507"/>
<dbReference type="PANTHER" id="PTHR13864">
    <property type="entry name" value="T-CELL ACUTE LYMPHOCYTIC LEUKEMIA/STEM CELL LEUKEMIA-RELATED"/>
    <property type="match status" value="1"/>
</dbReference>
<dbReference type="HOGENOM" id="CLU_047980_1_0_1"/>
<dbReference type="GO" id="GO:0000978">
    <property type="term" value="F:RNA polymerase II cis-regulatory region sequence-specific DNA binding"/>
    <property type="evidence" value="ECO:0000318"/>
    <property type="project" value="GO_Central"/>
</dbReference>
<dbReference type="InterPro" id="IPR036638">
    <property type="entry name" value="HLH_DNA-bd_sf"/>
</dbReference>
<feature type="compositionally biased region" description="Low complexity" evidence="4">
    <location>
        <begin position="148"/>
        <end position="167"/>
    </location>
</feature>
<dbReference type="Bgee" id="ENSMODG00000011593">
    <property type="expression patterns" value="Expressed in blood and 17 other cell types or tissues"/>
</dbReference>
<dbReference type="Proteomes" id="UP000002280">
    <property type="component" value="Chromosome 3"/>
</dbReference>
<dbReference type="SMART" id="SM00353">
    <property type="entry name" value="HLH"/>
    <property type="match status" value="1"/>
</dbReference>
<evidence type="ECO:0000313" key="6">
    <source>
        <dbReference type="Ensembl" id="ENSMODP00000014507.2"/>
    </source>
</evidence>
<dbReference type="CDD" id="cd19705">
    <property type="entry name" value="bHLH_TS_LYL1"/>
    <property type="match status" value="1"/>
</dbReference>
<dbReference type="GO" id="GO:0006357">
    <property type="term" value="P:regulation of transcription by RNA polymerase II"/>
    <property type="evidence" value="ECO:0000318"/>
    <property type="project" value="GO_Central"/>
</dbReference>
<evidence type="ECO:0000259" key="5">
    <source>
        <dbReference type="PROSITE" id="PS50888"/>
    </source>
</evidence>
<evidence type="ECO:0000256" key="4">
    <source>
        <dbReference type="SAM" id="MobiDB-lite"/>
    </source>
</evidence>
<dbReference type="GeneTree" id="ENSGT00940000162404"/>
<keyword evidence="7" id="KW-1185">Reference proteome</keyword>
<dbReference type="SUPFAM" id="SSF47459">
    <property type="entry name" value="HLH, helix-loop-helix DNA-binding domain"/>
    <property type="match status" value="1"/>
</dbReference>
<feature type="compositionally biased region" description="Pro residues" evidence="4">
    <location>
        <begin position="396"/>
        <end position="406"/>
    </location>
</feature>
<feature type="domain" description="BHLH" evidence="5">
    <location>
        <begin position="288"/>
        <end position="340"/>
    </location>
</feature>
<evidence type="ECO:0000256" key="2">
    <source>
        <dbReference type="ARBA" id="ARBA00023125"/>
    </source>
</evidence>
<name>F6UZP5_MONDO</name>
<dbReference type="PANTHER" id="PTHR13864:SF6">
    <property type="entry name" value="PROTEIN LYL-1"/>
    <property type="match status" value="1"/>
</dbReference>
<dbReference type="Gene3D" id="4.10.280.10">
    <property type="entry name" value="Helix-loop-helix DNA-binding domain"/>
    <property type="match status" value="1"/>
</dbReference>
<accession>F6UZP5</accession>
<dbReference type="PROSITE" id="PS50888">
    <property type="entry name" value="BHLH"/>
    <property type="match status" value="1"/>
</dbReference>
<feature type="region of interest" description="Disordered" evidence="4">
    <location>
        <begin position="32"/>
        <end position="134"/>
    </location>
</feature>
<feature type="compositionally biased region" description="Basic and acidic residues" evidence="4">
    <location>
        <begin position="419"/>
        <end position="432"/>
    </location>
</feature>
<keyword evidence="1" id="KW-0805">Transcription regulation</keyword>
<feature type="region of interest" description="Disordered" evidence="4">
    <location>
        <begin position="146"/>
        <end position="212"/>
    </location>
</feature>
<reference evidence="6" key="2">
    <citation type="submission" date="2025-08" db="UniProtKB">
        <authorList>
            <consortium name="Ensembl"/>
        </authorList>
    </citation>
    <scope>IDENTIFICATION</scope>
</reference>
<dbReference type="InParanoid" id="F6UZP5"/>
<dbReference type="InterPro" id="IPR040238">
    <property type="entry name" value="TAL-like"/>
</dbReference>